<dbReference type="EMBL" id="JACHGN010000004">
    <property type="protein sequence ID" value="MBB5132529.1"/>
    <property type="molecule type" value="Genomic_DNA"/>
</dbReference>
<protein>
    <submittedName>
        <fullName evidence="2">Uncharacterized protein</fullName>
    </submittedName>
</protein>
<reference evidence="2 3" key="1">
    <citation type="submission" date="2020-08" db="EMBL/GenBank/DDBJ databases">
        <title>Genomic Encyclopedia of Type Strains, Phase IV (KMG-IV): sequencing the most valuable type-strain genomes for metagenomic binning, comparative biology and taxonomic classification.</title>
        <authorList>
            <person name="Goeker M."/>
        </authorList>
    </citation>
    <scope>NUCLEOTIDE SEQUENCE [LARGE SCALE GENOMIC DNA]</scope>
    <source>
        <strain evidence="2 3">DSM 45615</strain>
    </source>
</reference>
<evidence type="ECO:0000313" key="3">
    <source>
        <dbReference type="Proteomes" id="UP000578449"/>
    </source>
</evidence>
<comment type="caution">
    <text evidence="2">The sequence shown here is derived from an EMBL/GenBank/DDBJ whole genome shotgun (WGS) entry which is preliminary data.</text>
</comment>
<evidence type="ECO:0000256" key="1">
    <source>
        <dbReference type="SAM" id="MobiDB-lite"/>
    </source>
</evidence>
<gene>
    <name evidence="2" type="ORF">HNP84_002245</name>
</gene>
<dbReference type="AlphaFoldDB" id="A0A840P0M5"/>
<evidence type="ECO:0000313" key="2">
    <source>
        <dbReference type="EMBL" id="MBB5132529.1"/>
    </source>
</evidence>
<proteinExistence type="predicted"/>
<organism evidence="2 3">
    <name type="scientific">Thermocatellispora tengchongensis</name>
    <dbReference type="NCBI Taxonomy" id="1073253"/>
    <lineage>
        <taxon>Bacteria</taxon>
        <taxon>Bacillati</taxon>
        <taxon>Actinomycetota</taxon>
        <taxon>Actinomycetes</taxon>
        <taxon>Streptosporangiales</taxon>
        <taxon>Streptosporangiaceae</taxon>
        <taxon>Thermocatellispora</taxon>
    </lineage>
</organism>
<name>A0A840P0M5_9ACTN</name>
<dbReference type="Proteomes" id="UP000578449">
    <property type="component" value="Unassembled WGS sequence"/>
</dbReference>
<keyword evidence="3" id="KW-1185">Reference proteome</keyword>
<dbReference type="RefSeq" id="WP_185049513.1">
    <property type="nucleotide sequence ID" value="NZ_BAABIX010000003.1"/>
</dbReference>
<accession>A0A840P0M5</accession>
<feature type="region of interest" description="Disordered" evidence="1">
    <location>
        <begin position="124"/>
        <end position="149"/>
    </location>
</feature>
<sequence length="587" mass="63947">MTDRIEAAAAELRPLLQEFILWAPEHAPDSDPDLVGHAALWHRLAASSDIHRWRRADLRTVLLERMPQVVEDPDRAADGMVPAVRAYLAFLSDTGRLARNSDAIGDLLAELEEIEDDFVEAMEEVADSEDDDDLAEDEELEEADDEGLGDFEPFADELGALPTIRLRPDAELATAARAVPLIASARDLAVWVGTERVVGEESLLDDDEIIEALDAIGLPRPERTDIPLAQAVPALWNIWNLAVDLEFLTPVGADTVSVDDDTAAWPFEDDEDVLDAWMLGLHSIDYGDPELEDDELTLALSGLTRGLLVRLLLAQGSRPLAGLRTELEEAAADLDDLGAEAWAAATSELGDPLKPVLAWLKGYGMAEVEGEGDEAVVRLTPLGVEGVVHLIDDADIEVDARPAIDAMTALDLLSFGSELPEDEADAEFADWLKLREPEEAAKELLRAAAEDDADALIRVQAASLVGSLGEAAIPAWQEALKHPSLRPYAATHLTQLDVEDAPEPTQSDTHWLILDMWTISAGLGRQEFVSSLHDIGPSSMLTGLLEVIWKVPHPHLEELLDAISTMHPDRQVGKAAKRALFKARSTK</sequence>